<dbReference type="InterPro" id="IPR029063">
    <property type="entry name" value="SAM-dependent_MTases_sf"/>
</dbReference>
<dbReference type="CDD" id="cd02440">
    <property type="entry name" value="AdoMet_MTases"/>
    <property type="match status" value="1"/>
</dbReference>
<dbReference type="PROSITE" id="PS00092">
    <property type="entry name" value="N6_MTASE"/>
    <property type="match status" value="1"/>
</dbReference>
<keyword evidence="6" id="KW-0489">Methyltransferase</keyword>
<dbReference type="GeneID" id="56029497"/>
<dbReference type="AlphaFoldDB" id="A0A7D5KN32"/>
<dbReference type="GO" id="GO:0008170">
    <property type="term" value="F:N-methyltransferase activity"/>
    <property type="evidence" value="ECO:0007669"/>
    <property type="project" value="InterPro"/>
</dbReference>
<evidence type="ECO:0000259" key="5">
    <source>
        <dbReference type="Pfam" id="PF13588"/>
    </source>
</evidence>
<dbReference type="GO" id="GO:0003677">
    <property type="term" value="F:DNA binding"/>
    <property type="evidence" value="ECO:0007669"/>
    <property type="project" value="UniProtKB-KW"/>
</dbReference>
<dbReference type="InterPro" id="IPR052916">
    <property type="entry name" value="Type-I_RE_MTase_Subunit"/>
</dbReference>
<dbReference type="InterPro" id="IPR002052">
    <property type="entry name" value="DNA_methylase_N6_adenine_CS"/>
</dbReference>
<dbReference type="KEGG" id="halg:HUG10_11650"/>
<evidence type="ECO:0000256" key="3">
    <source>
        <dbReference type="SAM" id="MobiDB-lite"/>
    </source>
</evidence>
<dbReference type="InterPro" id="IPR003356">
    <property type="entry name" value="DNA_methylase_A-5"/>
</dbReference>
<dbReference type="Gene3D" id="3.90.220.20">
    <property type="entry name" value="DNA methylase specificity domains"/>
    <property type="match status" value="1"/>
</dbReference>
<evidence type="ECO:0000313" key="7">
    <source>
        <dbReference type="Proteomes" id="UP000509750"/>
    </source>
</evidence>
<evidence type="ECO:0000313" key="6">
    <source>
        <dbReference type="EMBL" id="QLG28162.1"/>
    </source>
</evidence>
<dbReference type="PRINTS" id="PR00507">
    <property type="entry name" value="N12N6MTFRASE"/>
</dbReference>
<dbReference type="GO" id="GO:0009307">
    <property type="term" value="P:DNA restriction-modification system"/>
    <property type="evidence" value="ECO:0007669"/>
    <property type="project" value="UniProtKB-KW"/>
</dbReference>
<organism evidence="6 7">
    <name type="scientific">Halorarum halophilum</name>
    <dbReference type="NCBI Taxonomy" id="2743090"/>
    <lineage>
        <taxon>Archaea</taxon>
        <taxon>Methanobacteriati</taxon>
        <taxon>Methanobacteriota</taxon>
        <taxon>Stenosarchaea group</taxon>
        <taxon>Halobacteria</taxon>
        <taxon>Halobacteriales</taxon>
        <taxon>Haloferacaceae</taxon>
        <taxon>Halorarum</taxon>
    </lineage>
</organism>
<dbReference type="OrthoDB" id="346514at2157"/>
<dbReference type="PANTHER" id="PTHR42998">
    <property type="entry name" value="TYPE I RESTRICTION ENZYME HINDVIIP M PROTEIN-RELATED"/>
    <property type="match status" value="1"/>
</dbReference>
<reference evidence="6 7" key="1">
    <citation type="submission" date="2020-07" db="EMBL/GenBank/DDBJ databases">
        <title>Gai3-2, isolated from salt lake.</title>
        <authorList>
            <person name="Cui H."/>
            <person name="Shi X."/>
        </authorList>
    </citation>
    <scope>NUCLEOTIDE SEQUENCE [LARGE SCALE GENOMIC DNA]</scope>
    <source>
        <strain evidence="6 7">Gai3-2</strain>
    </source>
</reference>
<dbReference type="Gene3D" id="3.40.50.150">
    <property type="entry name" value="Vaccinia Virus protein VP39"/>
    <property type="match status" value="1"/>
</dbReference>
<keyword evidence="1" id="KW-0680">Restriction system</keyword>
<dbReference type="PANTHER" id="PTHR42998:SF1">
    <property type="entry name" value="TYPE I RESTRICTION ENZYME HINDI METHYLASE SUBUNIT"/>
    <property type="match status" value="1"/>
</dbReference>
<dbReference type="SUPFAM" id="SSF53335">
    <property type="entry name" value="S-adenosyl-L-methionine-dependent methyltransferases"/>
    <property type="match status" value="1"/>
</dbReference>
<dbReference type="Proteomes" id="UP000509750">
    <property type="component" value="Chromosome"/>
</dbReference>
<keyword evidence="7" id="KW-1185">Reference proteome</keyword>
<dbReference type="GO" id="GO:0032259">
    <property type="term" value="P:methylation"/>
    <property type="evidence" value="ECO:0007669"/>
    <property type="project" value="UniProtKB-KW"/>
</dbReference>
<proteinExistence type="predicted"/>
<feature type="domain" description="DNA methylase adenine-specific" evidence="4">
    <location>
        <begin position="237"/>
        <end position="473"/>
    </location>
</feature>
<feature type="compositionally biased region" description="Basic and acidic residues" evidence="3">
    <location>
        <begin position="1"/>
        <end position="25"/>
    </location>
</feature>
<keyword evidence="2" id="KW-0238">DNA-binding</keyword>
<dbReference type="Pfam" id="PF13588">
    <property type="entry name" value="HSDR_N_2"/>
    <property type="match status" value="1"/>
</dbReference>
<dbReference type="InterPro" id="IPR044946">
    <property type="entry name" value="Restrct_endonuc_typeI_TRD_sf"/>
</dbReference>
<dbReference type="SUPFAM" id="SSF116734">
    <property type="entry name" value="DNA methylase specificity domain"/>
    <property type="match status" value="1"/>
</dbReference>
<evidence type="ECO:0000256" key="1">
    <source>
        <dbReference type="ARBA" id="ARBA00022747"/>
    </source>
</evidence>
<dbReference type="EMBL" id="CP058529">
    <property type="protein sequence ID" value="QLG28162.1"/>
    <property type="molecule type" value="Genomic_DNA"/>
</dbReference>
<dbReference type="InterPro" id="IPR029464">
    <property type="entry name" value="HSDR_N"/>
</dbReference>
<keyword evidence="6" id="KW-0808">Transferase</keyword>
<dbReference type="Pfam" id="PF02384">
    <property type="entry name" value="N6_Mtase"/>
    <property type="match status" value="1"/>
</dbReference>
<gene>
    <name evidence="6" type="ORF">HUG10_11650</name>
</gene>
<feature type="domain" description="Type I restriction enzyme R protein N-terminal" evidence="5">
    <location>
        <begin position="18"/>
        <end position="104"/>
    </location>
</feature>
<evidence type="ECO:0000256" key="2">
    <source>
        <dbReference type="ARBA" id="ARBA00023125"/>
    </source>
</evidence>
<sequence>MDEHGALDKVQRELEDKYGPKRVVREPSFGEGGKSLRPDILVFTDEERTTPFLALEYSSLSTSHRRNEDIEQVRSYIQQIGAPFGAIVSGELRYIFKIDQHDELIEVPISDYPDISDVPDVGPRPIGSHNLFEFLVARTRDQLSSEHSWRISSEFAQQLYRKYEADSLSVSLHSGDEFDEGIARVDTSIQQRHESYAPDVTPIDSPVLRTVFSVFSNYDLASTSLDIRRQIVDDTFMSDFFDSEGEKFSTPPEVANALVELLNINNEEVVLDPASGWGYTLRAANEYTDDVVGVEVNPGVNNAALFFNDLLEKSGTYVTGDFLEMAIQEERDSLPNTQLSWFGTEADADSQPQIPVEFDRIILDPPYGGRPSDEVIEYINEGGRVQLHEAFLSLALDRLAEGGRLAAILPTTTLAADRSAWLREKITLDYDVRGVIEIGSSQLFPYLNLSLVILVIDNTNERRREFPGVVFDEGTSPTEELPRAVEQILNREAELVRIDDPSESILPSELLGMAQAERQLHERFDRVASLGEVAAQIDGGARLSDNELEGNVPYLKLGADLDDSKTSVEDDKPVAGSTDVLVAIKATPGKIYRPEQTVVPSSNWAIVRFDSEDAALVYAAYLASEPGNQQLTSMSRGATIQYVPLRRVSDVIVPVYSDNELAEKARQVRAKRQQHLAQQGEFSDIDFEGVF</sequence>
<protein>
    <submittedName>
        <fullName evidence="6">N-6 DNA methylase</fullName>
    </submittedName>
</protein>
<dbReference type="RefSeq" id="WP_179169737.1">
    <property type="nucleotide sequence ID" value="NZ_CP058529.1"/>
</dbReference>
<name>A0A7D5KN32_9EURY</name>
<feature type="region of interest" description="Disordered" evidence="3">
    <location>
        <begin position="1"/>
        <end position="30"/>
    </location>
</feature>
<evidence type="ECO:0000259" key="4">
    <source>
        <dbReference type="Pfam" id="PF02384"/>
    </source>
</evidence>
<accession>A0A7D5KN32</accession>